<dbReference type="Gene3D" id="1.10.287.2250">
    <property type="match status" value="1"/>
</dbReference>
<keyword evidence="12" id="KW-1185">Reference proteome</keyword>
<comment type="catalytic activity">
    <reaction evidence="5">
        <text>Specificity close to that of papain. As compared to cathepsin B, cathepsin L exhibits higher activity toward protein substrates, but has little activity on Z-Arg-Arg-NHMec, and no peptidyl-dipeptidase activity.</text>
        <dbReference type="EC" id="3.4.22.15"/>
    </reaction>
</comment>
<feature type="chain" id="PRO_5040197294" description="cathepsin L" evidence="8">
    <location>
        <begin position="16"/>
        <end position="479"/>
    </location>
</feature>
<dbReference type="PRINTS" id="PR00705">
    <property type="entry name" value="PAPAIN"/>
</dbReference>
<dbReference type="PANTHER" id="PTHR12411">
    <property type="entry name" value="CYSTEINE PROTEASE FAMILY C1-RELATED"/>
    <property type="match status" value="1"/>
</dbReference>
<comment type="caution">
    <text evidence="11">The sequence shown here is derived from an EMBL/GenBank/DDBJ whole genome shotgun (WGS) entry which is preliminary data.</text>
</comment>
<dbReference type="SUPFAM" id="SSF54001">
    <property type="entry name" value="Cysteine proteinases"/>
    <property type="match status" value="1"/>
</dbReference>
<evidence type="ECO:0000313" key="12">
    <source>
        <dbReference type="Proteomes" id="UP001151699"/>
    </source>
</evidence>
<evidence type="ECO:0000256" key="6">
    <source>
        <dbReference type="ARBA" id="ARBA00038911"/>
    </source>
</evidence>
<dbReference type="InterPro" id="IPR038765">
    <property type="entry name" value="Papain-like_cys_pep_sf"/>
</dbReference>
<dbReference type="Pfam" id="PF00112">
    <property type="entry name" value="Peptidase_C1"/>
    <property type="match status" value="1"/>
</dbReference>
<dbReference type="CDD" id="cd02248">
    <property type="entry name" value="Peptidase_C1A"/>
    <property type="match status" value="1"/>
</dbReference>
<dbReference type="GO" id="GO:0004197">
    <property type="term" value="F:cysteine-type endopeptidase activity"/>
    <property type="evidence" value="ECO:0007669"/>
    <property type="project" value="UniProtKB-EC"/>
</dbReference>
<evidence type="ECO:0000313" key="11">
    <source>
        <dbReference type="EMBL" id="KAJ6631267.1"/>
    </source>
</evidence>
<dbReference type="Gene3D" id="3.90.70.10">
    <property type="entry name" value="Cysteine proteinases"/>
    <property type="match status" value="1"/>
</dbReference>
<dbReference type="InterPro" id="IPR039417">
    <property type="entry name" value="Peptidase_C1A_papain-like"/>
</dbReference>
<dbReference type="InterPro" id="IPR013201">
    <property type="entry name" value="Prot_inhib_I29"/>
</dbReference>
<name>A0A9Q0MM61_9DIPT</name>
<keyword evidence="2" id="KW-0645">Protease</keyword>
<reference evidence="11" key="1">
    <citation type="submission" date="2022-07" db="EMBL/GenBank/DDBJ databases">
        <authorList>
            <person name="Trinca V."/>
            <person name="Uliana J.V.C."/>
            <person name="Torres T.T."/>
            <person name="Ward R.J."/>
            <person name="Monesi N."/>
        </authorList>
    </citation>
    <scope>NUCLEOTIDE SEQUENCE</scope>
    <source>
        <strain evidence="11">HSMRA1968</strain>
        <tissue evidence="11">Whole embryos</tissue>
    </source>
</reference>
<feature type="region of interest" description="Disordered" evidence="7">
    <location>
        <begin position="200"/>
        <end position="272"/>
    </location>
</feature>
<protein>
    <recommendedName>
        <fullName evidence="6">cathepsin L</fullName>
        <ecNumber evidence="6">3.4.22.15</ecNumber>
    </recommendedName>
</protein>
<keyword evidence="8" id="KW-0732">Signal</keyword>
<dbReference type="SMART" id="SM00645">
    <property type="entry name" value="Pept_C1"/>
    <property type="match status" value="1"/>
</dbReference>
<feature type="compositionally biased region" description="Polar residues" evidence="7">
    <location>
        <begin position="240"/>
        <end position="256"/>
    </location>
</feature>
<evidence type="ECO:0000259" key="9">
    <source>
        <dbReference type="SMART" id="SM00645"/>
    </source>
</evidence>
<evidence type="ECO:0000256" key="3">
    <source>
        <dbReference type="ARBA" id="ARBA00022801"/>
    </source>
</evidence>
<proteinExistence type="inferred from homology"/>
<dbReference type="Proteomes" id="UP001151699">
    <property type="component" value="Unassembled WGS sequence"/>
</dbReference>
<dbReference type="FunFam" id="3.90.70.10:FF:000006">
    <property type="entry name" value="Cathepsin S"/>
    <property type="match status" value="1"/>
</dbReference>
<feature type="compositionally biased region" description="Basic and acidic residues" evidence="7">
    <location>
        <begin position="200"/>
        <end position="225"/>
    </location>
</feature>
<feature type="domain" description="Peptidase C1A papain C-terminal" evidence="9">
    <location>
        <begin position="264"/>
        <end position="478"/>
    </location>
</feature>
<dbReference type="OrthoDB" id="190265at2759"/>
<keyword evidence="3" id="KW-0378">Hydrolase</keyword>
<evidence type="ECO:0000256" key="7">
    <source>
        <dbReference type="SAM" id="MobiDB-lite"/>
    </source>
</evidence>
<evidence type="ECO:0000256" key="1">
    <source>
        <dbReference type="ARBA" id="ARBA00008455"/>
    </source>
</evidence>
<evidence type="ECO:0000256" key="4">
    <source>
        <dbReference type="ARBA" id="ARBA00022807"/>
    </source>
</evidence>
<dbReference type="Pfam" id="PF08246">
    <property type="entry name" value="Inhibitor_I29"/>
    <property type="match status" value="1"/>
</dbReference>
<keyword evidence="4" id="KW-0788">Thiol protease</keyword>
<evidence type="ECO:0000256" key="2">
    <source>
        <dbReference type="ARBA" id="ARBA00022670"/>
    </source>
</evidence>
<dbReference type="InterPro" id="IPR000668">
    <property type="entry name" value="Peptidase_C1A_C"/>
</dbReference>
<evidence type="ECO:0000256" key="8">
    <source>
        <dbReference type="SAM" id="SignalP"/>
    </source>
</evidence>
<comment type="similarity">
    <text evidence="1">Belongs to the peptidase C1 family.</text>
</comment>
<accession>A0A9Q0MM61</accession>
<dbReference type="InterPro" id="IPR025660">
    <property type="entry name" value="Pept_his_AS"/>
</dbReference>
<sequence>MLISVLFCTVGLALAGDGTGYNYPKPSIPFGEEVCPPGSNGVYPHCDHPQPQGKCATGYFGLYPHCQEEITEKPKQCPPPTIGTYPNCIVPPCPPGFIGTFPNCERPEETGAGGYLPPPPTGVCTLDWSQFKSSFNKTYADHNEESYRQQIFLQNQQIIVAHNALYEQGLETYSLCVNQYGDWLHDEYLGINGIDLSQKVAKDEDSSKEGEHGTDQSHSVSRNEVDPSNSGSDTNDEQSGKSSSRLTNIQGRSSFSDIEGEGEVPDSKDWRNEGAVTPVKDQLKCASCWAFSAVGALEGQFFLKKGVLESLSEQQLVDCSRRFANNGCNTGYMTNAFLYTKNEGIRTEAEYPYEAKDNKCRTTPNEKKNKRLKTIPKGNEAKLKEAVGTIGPIAVGLDATHDKFMFYSDGVYFNSDCNPERISHAVVAVGYDTDEKTGLDYWIIKNSYGTSWGDGGYGKLARNKDNHCGIANLASYPIV</sequence>
<dbReference type="PROSITE" id="PS00639">
    <property type="entry name" value="THIOL_PROTEASE_HIS"/>
    <property type="match status" value="1"/>
</dbReference>
<dbReference type="AlphaFoldDB" id="A0A9Q0MM61"/>
<feature type="signal peptide" evidence="8">
    <location>
        <begin position="1"/>
        <end position="15"/>
    </location>
</feature>
<dbReference type="EC" id="3.4.22.15" evidence="6"/>
<dbReference type="GO" id="GO:0006508">
    <property type="term" value="P:proteolysis"/>
    <property type="evidence" value="ECO:0007669"/>
    <property type="project" value="UniProtKB-KW"/>
</dbReference>
<dbReference type="SMART" id="SM00848">
    <property type="entry name" value="Inhibitor_I29"/>
    <property type="match status" value="1"/>
</dbReference>
<dbReference type="EMBL" id="WJQU01002715">
    <property type="protein sequence ID" value="KAJ6631267.1"/>
    <property type="molecule type" value="Genomic_DNA"/>
</dbReference>
<feature type="domain" description="Cathepsin propeptide inhibitor" evidence="10">
    <location>
        <begin position="128"/>
        <end position="188"/>
    </location>
</feature>
<dbReference type="InterPro" id="IPR013128">
    <property type="entry name" value="Peptidase_C1A"/>
</dbReference>
<evidence type="ECO:0000259" key="10">
    <source>
        <dbReference type="SMART" id="SM00848"/>
    </source>
</evidence>
<organism evidence="11 12">
    <name type="scientific">Pseudolycoriella hygida</name>
    <dbReference type="NCBI Taxonomy" id="35572"/>
    <lineage>
        <taxon>Eukaryota</taxon>
        <taxon>Metazoa</taxon>
        <taxon>Ecdysozoa</taxon>
        <taxon>Arthropoda</taxon>
        <taxon>Hexapoda</taxon>
        <taxon>Insecta</taxon>
        <taxon>Pterygota</taxon>
        <taxon>Neoptera</taxon>
        <taxon>Endopterygota</taxon>
        <taxon>Diptera</taxon>
        <taxon>Nematocera</taxon>
        <taxon>Sciaroidea</taxon>
        <taxon>Sciaridae</taxon>
        <taxon>Pseudolycoriella</taxon>
    </lineage>
</organism>
<gene>
    <name evidence="11" type="primary">Cp1_0</name>
    <name evidence="11" type="ORF">Bhyg_17429</name>
</gene>
<evidence type="ECO:0000256" key="5">
    <source>
        <dbReference type="ARBA" id="ARBA00036319"/>
    </source>
</evidence>